<sequence>MDNKTKLIDFAEHLKQADGLLITAGAGMGVDSGLPDFRGDQGFWKAYPPLKHLGKSFVDMATPELFYTDPKLAWGFYGLRLNAYRAVEPHQGFHLLKEWSDVLPNLKNGLFVFTSNVDGEFQKVGFKDDNVFECHGSIHWLQCLENCTQDIWSADDFKPVVDEEYCQLTNEFPTCPHCGGMARPNILMFSDWHWQSQMQDAKEQKLMAWLKQVKNLAIIELGAGTAVPSVRNYGEKLVRYSGDKDVSLLRVNLREPEVPNLLNCYGISLGAMDALQKLDNILFSDISYCNYSFIACKISSIIKER</sequence>
<dbReference type="InterPro" id="IPR003000">
    <property type="entry name" value="Sirtuin"/>
</dbReference>
<protein>
    <recommendedName>
        <fullName evidence="1">protein acetyllysine N-acetyltransferase</fullName>
        <ecNumber evidence="1">2.3.1.286</ecNumber>
    </recommendedName>
</protein>
<dbReference type="EC" id="2.3.1.286" evidence="1"/>
<comment type="caution">
    <text evidence="4">Lacks conserved residue(s) required for the propagation of feature annotation.</text>
</comment>
<accession>A0AA91FQE6</accession>
<dbReference type="SUPFAM" id="SSF52467">
    <property type="entry name" value="DHS-like NAD/FAD-binding domain"/>
    <property type="match status" value="1"/>
</dbReference>
<comment type="caution">
    <text evidence="6">The sequence shown here is derived from an EMBL/GenBank/DDBJ whole genome shotgun (WGS) entry which is preliminary data.</text>
</comment>
<evidence type="ECO:0000256" key="4">
    <source>
        <dbReference type="PROSITE-ProRule" id="PRU00236"/>
    </source>
</evidence>
<keyword evidence="3" id="KW-0520">NAD</keyword>
<dbReference type="InterPro" id="IPR026590">
    <property type="entry name" value="Ssirtuin_cat_dom"/>
</dbReference>
<evidence type="ECO:0000259" key="5">
    <source>
        <dbReference type="PROSITE" id="PS50305"/>
    </source>
</evidence>
<name>A0AA91FQE6_FAUOS</name>
<keyword evidence="2" id="KW-0808">Transferase</keyword>
<evidence type="ECO:0000256" key="2">
    <source>
        <dbReference type="ARBA" id="ARBA00022679"/>
    </source>
</evidence>
<proteinExistence type="predicted"/>
<evidence type="ECO:0000256" key="1">
    <source>
        <dbReference type="ARBA" id="ARBA00012928"/>
    </source>
</evidence>
<feature type="domain" description="Deacetylase sirtuin-type" evidence="5">
    <location>
        <begin position="1"/>
        <end position="285"/>
    </location>
</feature>
<dbReference type="Gene3D" id="3.40.50.1220">
    <property type="entry name" value="TPP-binding domain"/>
    <property type="match status" value="1"/>
</dbReference>
<dbReference type="AlphaFoldDB" id="A0AA91FQE6"/>
<dbReference type="PANTHER" id="PTHR11085:SF10">
    <property type="entry name" value="NAD-DEPENDENT PROTEIN DEACYLASE SIRTUIN-5, MITOCHONDRIAL-RELATED"/>
    <property type="match status" value="1"/>
</dbReference>
<dbReference type="InterPro" id="IPR050134">
    <property type="entry name" value="NAD-dep_sirtuin_deacylases"/>
</dbReference>
<dbReference type="PANTHER" id="PTHR11085">
    <property type="entry name" value="NAD-DEPENDENT PROTEIN DEACYLASE SIRTUIN-5, MITOCHONDRIAL-RELATED"/>
    <property type="match status" value="1"/>
</dbReference>
<organism evidence="6">
    <name type="scientific">Faucicola osloensis</name>
    <name type="common">Moraxella osloensis</name>
    <dbReference type="NCBI Taxonomy" id="34062"/>
    <lineage>
        <taxon>Bacteria</taxon>
        <taxon>Pseudomonadati</taxon>
        <taxon>Pseudomonadota</taxon>
        <taxon>Gammaproteobacteria</taxon>
        <taxon>Moraxellales</taxon>
        <taxon>Moraxellaceae</taxon>
        <taxon>Faucicola</taxon>
    </lineage>
</organism>
<dbReference type="InterPro" id="IPR026591">
    <property type="entry name" value="Sirtuin_cat_small_dom_sf"/>
</dbReference>
<dbReference type="EMBL" id="LZMT01000022">
    <property type="protein sequence ID" value="OBX63943.1"/>
    <property type="molecule type" value="Genomic_DNA"/>
</dbReference>
<evidence type="ECO:0000313" key="6">
    <source>
        <dbReference type="EMBL" id="OBX63943.1"/>
    </source>
</evidence>
<dbReference type="GO" id="GO:0070403">
    <property type="term" value="F:NAD+ binding"/>
    <property type="evidence" value="ECO:0007669"/>
    <property type="project" value="InterPro"/>
</dbReference>
<evidence type="ECO:0000256" key="3">
    <source>
        <dbReference type="ARBA" id="ARBA00023027"/>
    </source>
</evidence>
<dbReference type="InterPro" id="IPR029035">
    <property type="entry name" value="DHS-like_NAD/FAD-binding_dom"/>
</dbReference>
<gene>
    <name evidence="6" type="ORF">A9299_10440</name>
</gene>
<dbReference type="Pfam" id="PF02146">
    <property type="entry name" value="SIR2"/>
    <property type="match status" value="1"/>
</dbReference>
<dbReference type="GO" id="GO:0017136">
    <property type="term" value="F:histone deacetylase activity, NAD-dependent"/>
    <property type="evidence" value="ECO:0007669"/>
    <property type="project" value="TreeGrafter"/>
</dbReference>
<dbReference type="PROSITE" id="PS50305">
    <property type="entry name" value="SIRTUIN"/>
    <property type="match status" value="1"/>
</dbReference>
<dbReference type="Gene3D" id="3.30.1600.10">
    <property type="entry name" value="SIR2/SIRT2 'Small Domain"/>
    <property type="match status" value="1"/>
</dbReference>
<reference evidence="6" key="1">
    <citation type="submission" date="2016-06" db="EMBL/GenBank/DDBJ databases">
        <title>Draft genome of Moraxella osloensis CCUG 67237.</title>
        <authorList>
            <person name="Salva-Serra F."/>
            <person name="Engstrom-Jakobsson H."/>
            <person name="Thorell K."/>
            <person name="Gonzales-Siles L."/>
            <person name="Karlsson R."/>
            <person name="Boulund F."/>
            <person name="Engstrand L."/>
            <person name="Kristiansson E."/>
            <person name="Moore E."/>
        </authorList>
    </citation>
    <scope>NUCLEOTIDE SEQUENCE [LARGE SCALE GENOMIC DNA]</scope>
    <source>
        <strain evidence="6">CCUG 67237</strain>
    </source>
</reference>